<comment type="caution">
    <text evidence="7">The sequence shown here is derived from an EMBL/GenBank/DDBJ whole genome shotgun (WGS) entry which is preliminary data.</text>
</comment>
<reference evidence="7 8" key="1">
    <citation type="submission" date="2018-09" db="EMBL/GenBank/DDBJ databases">
        <title>Genomic Encyclopedia of Archaeal and Bacterial Type Strains, Phase II (KMG-II): from individual species to whole genera.</title>
        <authorList>
            <person name="Goeker M."/>
        </authorList>
    </citation>
    <scope>NUCLEOTIDE SEQUENCE [LARGE SCALE GENOMIC DNA]</scope>
    <source>
        <strain evidence="7 8">DSM 27148</strain>
    </source>
</reference>
<keyword evidence="3 4" id="KW-0408">Iron</keyword>
<organism evidence="7 8">
    <name type="scientific">Mangrovibacterium diazotrophicum</name>
    <dbReference type="NCBI Taxonomy" id="1261403"/>
    <lineage>
        <taxon>Bacteria</taxon>
        <taxon>Pseudomonadati</taxon>
        <taxon>Bacteroidota</taxon>
        <taxon>Bacteroidia</taxon>
        <taxon>Marinilabiliales</taxon>
        <taxon>Prolixibacteraceae</taxon>
        <taxon>Mangrovibacterium</taxon>
    </lineage>
</organism>
<dbReference type="Pfam" id="PF06537">
    <property type="entry name" value="DHOR"/>
    <property type="match status" value="1"/>
</dbReference>
<dbReference type="GO" id="GO:0020037">
    <property type="term" value="F:heme binding"/>
    <property type="evidence" value="ECO:0007669"/>
    <property type="project" value="InterPro"/>
</dbReference>
<accession>A0A419W356</accession>
<gene>
    <name evidence="7" type="ORF">BC643_0198</name>
</gene>
<name>A0A419W356_9BACT</name>
<dbReference type="OrthoDB" id="9805202at2"/>
<dbReference type="AlphaFoldDB" id="A0A419W356"/>
<proteinExistence type="predicted"/>
<evidence type="ECO:0000256" key="4">
    <source>
        <dbReference type="PROSITE-ProRule" id="PRU00433"/>
    </source>
</evidence>
<evidence type="ECO:0000256" key="1">
    <source>
        <dbReference type="ARBA" id="ARBA00022617"/>
    </source>
</evidence>
<dbReference type="InterPro" id="IPR036909">
    <property type="entry name" value="Cyt_c-like_dom_sf"/>
</dbReference>
<dbReference type="InterPro" id="IPR051395">
    <property type="entry name" value="Cytochrome_c_Peroxidase/MauG"/>
</dbReference>
<feature type="signal peptide" evidence="5">
    <location>
        <begin position="1"/>
        <end position="23"/>
    </location>
</feature>
<dbReference type="GO" id="GO:0004130">
    <property type="term" value="F:cytochrome-c peroxidase activity"/>
    <property type="evidence" value="ECO:0007669"/>
    <property type="project" value="TreeGrafter"/>
</dbReference>
<evidence type="ECO:0000259" key="6">
    <source>
        <dbReference type="PROSITE" id="PS51007"/>
    </source>
</evidence>
<feature type="chain" id="PRO_5019380746" evidence="5">
    <location>
        <begin position="24"/>
        <end position="459"/>
    </location>
</feature>
<evidence type="ECO:0000313" key="7">
    <source>
        <dbReference type="EMBL" id="RKD89864.1"/>
    </source>
</evidence>
<dbReference type="Proteomes" id="UP000283387">
    <property type="component" value="Unassembled WGS sequence"/>
</dbReference>
<dbReference type="Gene3D" id="1.10.760.10">
    <property type="entry name" value="Cytochrome c-like domain"/>
    <property type="match status" value="1"/>
</dbReference>
<dbReference type="GO" id="GO:0046872">
    <property type="term" value="F:metal ion binding"/>
    <property type="evidence" value="ECO:0007669"/>
    <property type="project" value="UniProtKB-KW"/>
</dbReference>
<keyword evidence="1 4" id="KW-0349">Heme</keyword>
<dbReference type="InterPro" id="IPR010538">
    <property type="entry name" value="DHOR"/>
</dbReference>
<evidence type="ECO:0000313" key="8">
    <source>
        <dbReference type="Proteomes" id="UP000283387"/>
    </source>
</evidence>
<dbReference type="InterPro" id="IPR009056">
    <property type="entry name" value="Cyt_c-like_dom"/>
</dbReference>
<dbReference type="PANTHER" id="PTHR30600">
    <property type="entry name" value="CYTOCHROME C PEROXIDASE-RELATED"/>
    <property type="match status" value="1"/>
</dbReference>
<keyword evidence="2 4" id="KW-0479">Metal-binding</keyword>
<dbReference type="PROSITE" id="PS51007">
    <property type="entry name" value="CYTC"/>
    <property type="match status" value="1"/>
</dbReference>
<evidence type="ECO:0000256" key="2">
    <source>
        <dbReference type="ARBA" id="ARBA00022723"/>
    </source>
</evidence>
<dbReference type="EMBL" id="RAPN01000001">
    <property type="protein sequence ID" value="RKD89864.1"/>
    <property type="molecule type" value="Genomic_DNA"/>
</dbReference>
<dbReference type="PANTHER" id="PTHR30600:SF4">
    <property type="entry name" value="CYTOCHROME C DOMAIN-CONTAINING PROTEIN"/>
    <property type="match status" value="1"/>
</dbReference>
<evidence type="ECO:0000256" key="3">
    <source>
        <dbReference type="ARBA" id="ARBA00023004"/>
    </source>
</evidence>
<keyword evidence="5" id="KW-0732">Signal</keyword>
<dbReference type="PROSITE" id="PS51257">
    <property type="entry name" value="PROKAR_LIPOPROTEIN"/>
    <property type="match status" value="1"/>
</dbReference>
<dbReference type="GO" id="GO:0009055">
    <property type="term" value="F:electron transfer activity"/>
    <property type="evidence" value="ECO:0007669"/>
    <property type="project" value="InterPro"/>
</dbReference>
<keyword evidence="8" id="KW-1185">Reference proteome</keyword>
<protein>
    <submittedName>
        <fullName evidence="7">CxxC motif-containing protein (DUF1111 family)</fullName>
    </submittedName>
</protein>
<dbReference type="PIRSF" id="PIRSF028099">
    <property type="entry name" value="DUF1111"/>
    <property type="match status" value="1"/>
</dbReference>
<evidence type="ECO:0000256" key="5">
    <source>
        <dbReference type="SAM" id="SignalP"/>
    </source>
</evidence>
<sequence length="459" mass="49397">MKKLNAKICFALLCFVVASCASKDDENLPSTLDGEAAGGDMTVYLSTSQAFGTPAPNLSAENLSLHQSGDIAFEATFVSNPSPRNGGLGPVFNNNACNSCHPADGRASFPSNVNAMSGFFFRISLPGTGEHGGPKPVPGFGTQLQHQALYGYEPEAKLQVTYSERIVELADGTEVSLQVPEYEIINPYMELPVDVQLSPRIGMPVFGLGLLEAIPAKAILANADPDDLDEDGISGKANYVWDVVTQSMQLGRFGWKAGAASILAQSAGAYSEDMGLTTYLHPIPATYGQTNGDTAITTIEVAREELEKVVFYGQTLGVPAARNFDDVQVIKGRQVFDKLNCKACHVPSFTTGADYTLAEARSQQIYPYTDMLLHDMGDDLADNRGEFEANGKEWKTRPLWGIGLTKLTSGHTSFLHDGRARNLTEAIVWHGGEAEDSRNGFIELSAADREALLAFLNAL</sequence>
<dbReference type="SUPFAM" id="SSF46626">
    <property type="entry name" value="Cytochrome c"/>
    <property type="match status" value="1"/>
</dbReference>
<feature type="domain" description="Cytochrome c" evidence="6">
    <location>
        <begin position="327"/>
        <end position="459"/>
    </location>
</feature>